<evidence type="ECO:0000313" key="2">
    <source>
        <dbReference type="Proteomes" id="UP000284684"/>
    </source>
</evidence>
<evidence type="ECO:0000313" key="1">
    <source>
        <dbReference type="EMBL" id="RON01307.1"/>
    </source>
</evidence>
<protein>
    <submittedName>
        <fullName evidence="1">Uncharacterized protein</fullName>
    </submittedName>
</protein>
<reference evidence="1 2" key="1">
    <citation type="submission" date="2016-10" db="EMBL/GenBank/DDBJ databases">
        <title>Comparative genome analysis of multiple Pseudomonas spp. focuses on biocontrol and plant growth promoting traits.</title>
        <authorList>
            <person name="Tao X.-Y."/>
            <person name="Taylor C.G."/>
        </authorList>
    </citation>
    <scope>NUCLEOTIDE SEQUENCE [LARGE SCALE GENOMIC DNA]</scope>
    <source>
        <strain evidence="1 2">37D10</strain>
    </source>
</reference>
<dbReference type="AlphaFoldDB" id="A0A423GV08"/>
<name>A0A423GV08_9PSED</name>
<sequence length="123" mass="13400">MSDQEIVPISELQVNGINLSDAILQGQSMIEDLKSKGVREATFDNGAYFNHNSSTATTTLAADGIILEQRQHTTTIVLRNDASNQLEALAEVREIATQKTLGAFSGHSQPWISQKLGESNEDQ</sequence>
<organism evidence="1 2">
    <name type="scientific">Pseudomonas brassicacearum</name>
    <dbReference type="NCBI Taxonomy" id="930166"/>
    <lineage>
        <taxon>Bacteria</taxon>
        <taxon>Pseudomonadati</taxon>
        <taxon>Pseudomonadota</taxon>
        <taxon>Gammaproteobacteria</taxon>
        <taxon>Pseudomonadales</taxon>
        <taxon>Pseudomonadaceae</taxon>
        <taxon>Pseudomonas</taxon>
    </lineage>
</organism>
<proteinExistence type="predicted"/>
<dbReference type="EMBL" id="MOBI01000009">
    <property type="protein sequence ID" value="RON01307.1"/>
    <property type="molecule type" value="Genomic_DNA"/>
</dbReference>
<gene>
    <name evidence="1" type="ORF">BK658_09085</name>
</gene>
<comment type="caution">
    <text evidence="1">The sequence shown here is derived from an EMBL/GenBank/DDBJ whole genome shotgun (WGS) entry which is preliminary data.</text>
</comment>
<dbReference type="Proteomes" id="UP000284684">
    <property type="component" value="Unassembled WGS sequence"/>
</dbReference>
<dbReference type="RefSeq" id="WP_123582084.1">
    <property type="nucleotide sequence ID" value="NZ_MOBI01000009.1"/>
</dbReference>
<accession>A0A423GV08</accession>